<dbReference type="PROSITE" id="PS50966">
    <property type="entry name" value="ZF_SWIM"/>
    <property type="match status" value="1"/>
</dbReference>
<accession>A0ABQ3CF86</accession>
<dbReference type="InterPro" id="IPR007527">
    <property type="entry name" value="Znf_SWIM"/>
</dbReference>
<gene>
    <name evidence="3" type="ORF">GCM10010345_11440</name>
</gene>
<protein>
    <recommendedName>
        <fullName evidence="2">SWIM-type domain-containing protein</fullName>
    </recommendedName>
</protein>
<evidence type="ECO:0000259" key="2">
    <source>
        <dbReference type="PROSITE" id="PS50966"/>
    </source>
</evidence>
<keyword evidence="1" id="KW-0863">Zinc-finger</keyword>
<keyword evidence="4" id="KW-1185">Reference proteome</keyword>
<keyword evidence="1" id="KW-0479">Metal-binding</keyword>
<sequence>MRGTTATTEHGRCLKCRRPLRKPSPDGYGPKCRLRVRRSARTDTTHPKWQITKALELLELGAVVPLRQNRIFLVVSDDGSEVYRTAATGQCNCPAGLRSVRCYHAVAARYVAAA</sequence>
<evidence type="ECO:0000256" key="1">
    <source>
        <dbReference type="PROSITE-ProRule" id="PRU00325"/>
    </source>
</evidence>
<dbReference type="Proteomes" id="UP000653644">
    <property type="component" value="Unassembled WGS sequence"/>
</dbReference>
<proteinExistence type="predicted"/>
<reference evidence="4" key="1">
    <citation type="journal article" date="2019" name="Int. J. Syst. Evol. Microbiol.">
        <title>The Global Catalogue of Microorganisms (GCM) 10K type strain sequencing project: providing services to taxonomists for standard genome sequencing and annotation.</title>
        <authorList>
            <consortium name="The Broad Institute Genomics Platform"/>
            <consortium name="The Broad Institute Genome Sequencing Center for Infectious Disease"/>
            <person name="Wu L."/>
            <person name="Ma J."/>
        </authorList>
    </citation>
    <scope>NUCLEOTIDE SEQUENCE [LARGE SCALE GENOMIC DNA]</scope>
    <source>
        <strain evidence="4">JCM 4733</strain>
    </source>
</reference>
<evidence type="ECO:0000313" key="4">
    <source>
        <dbReference type="Proteomes" id="UP000653644"/>
    </source>
</evidence>
<feature type="domain" description="SWIM-type" evidence="2">
    <location>
        <begin position="83"/>
        <end position="113"/>
    </location>
</feature>
<dbReference type="RefSeq" id="WP_189882865.1">
    <property type="nucleotide sequence ID" value="NZ_BMVN01000003.1"/>
</dbReference>
<comment type="caution">
    <text evidence="3">The sequence shown here is derived from an EMBL/GenBank/DDBJ whole genome shotgun (WGS) entry which is preliminary data.</text>
</comment>
<name>A0ABQ3CF86_9ACTN</name>
<evidence type="ECO:0000313" key="3">
    <source>
        <dbReference type="EMBL" id="GHA08790.1"/>
    </source>
</evidence>
<keyword evidence="1" id="KW-0862">Zinc</keyword>
<organism evidence="3 4">
    <name type="scientific">Streptomyces canarius</name>
    <dbReference type="NCBI Taxonomy" id="285453"/>
    <lineage>
        <taxon>Bacteria</taxon>
        <taxon>Bacillati</taxon>
        <taxon>Actinomycetota</taxon>
        <taxon>Actinomycetes</taxon>
        <taxon>Kitasatosporales</taxon>
        <taxon>Streptomycetaceae</taxon>
        <taxon>Streptomyces</taxon>
    </lineage>
</organism>
<dbReference type="EMBL" id="BMVN01000003">
    <property type="protein sequence ID" value="GHA08790.1"/>
    <property type="molecule type" value="Genomic_DNA"/>
</dbReference>